<protein>
    <recommendedName>
        <fullName evidence="2">DUF6194 domain-containing protein</fullName>
    </recommendedName>
</protein>
<proteinExistence type="predicted"/>
<evidence type="ECO:0000259" key="2">
    <source>
        <dbReference type="Pfam" id="PF19694"/>
    </source>
</evidence>
<feature type="domain" description="DUF6194" evidence="2">
    <location>
        <begin position="1"/>
        <end position="150"/>
    </location>
</feature>
<evidence type="ECO:0000313" key="4">
    <source>
        <dbReference type="Proteomes" id="UP000198921"/>
    </source>
</evidence>
<dbReference type="EMBL" id="FNOT01000026">
    <property type="protein sequence ID" value="SDZ17538.1"/>
    <property type="molecule type" value="Genomic_DNA"/>
</dbReference>
<feature type="compositionally biased region" description="Basic and acidic residues" evidence="1">
    <location>
        <begin position="82"/>
        <end position="94"/>
    </location>
</feature>
<keyword evidence="4" id="KW-1185">Reference proteome</keyword>
<dbReference type="STRING" id="1137993.SAMN05660209_04929"/>
<sequence length="153" mass="16548">MEEVIAHVEGLGGVLTLRPQPGDGSPEVSWGDAFLYYAPDGVVPRTQPFATVVTKDYPGDESSRLDRPGAFRVNVAAGRDEYRRWTGSDPREGAPSDVDPSTPDVVIPHPVYGSLGWLAVVEPGPRTEAALRDLLRTAHALARARHDRRAATP</sequence>
<reference evidence="4" key="1">
    <citation type="submission" date="2016-10" db="EMBL/GenBank/DDBJ databases">
        <authorList>
            <person name="Varghese N."/>
            <person name="Submissions S."/>
        </authorList>
    </citation>
    <scope>NUCLEOTIDE SEQUENCE [LARGE SCALE GENOMIC DNA]</scope>
    <source>
        <strain evidence="4">DSM 45422</strain>
    </source>
</reference>
<dbReference type="InterPro" id="IPR045676">
    <property type="entry name" value="DUF6194"/>
</dbReference>
<feature type="region of interest" description="Disordered" evidence="1">
    <location>
        <begin position="82"/>
        <end position="104"/>
    </location>
</feature>
<dbReference type="AlphaFoldDB" id="A0A1H3QX28"/>
<dbReference type="Pfam" id="PF19694">
    <property type="entry name" value="DUF6194"/>
    <property type="match status" value="1"/>
</dbReference>
<accession>A0A1H3QX28</accession>
<name>A0A1H3QX28_9ACTN</name>
<evidence type="ECO:0000256" key="1">
    <source>
        <dbReference type="SAM" id="MobiDB-lite"/>
    </source>
</evidence>
<dbReference type="Proteomes" id="UP000198921">
    <property type="component" value="Unassembled WGS sequence"/>
</dbReference>
<gene>
    <name evidence="3" type="ORF">SAMN05660209_04929</name>
</gene>
<organism evidence="3 4">
    <name type="scientific">Geodermatophilus africanus</name>
    <dbReference type="NCBI Taxonomy" id="1137993"/>
    <lineage>
        <taxon>Bacteria</taxon>
        <taxon>Bacillati</taxon>
        <taxon>Actinomycetota</taxon>
        <taxon>Actinomycetes</taxon>
        <taxon>Geodermatophilales</taxon>
        <taxon>Geodermatophilaceae</taxon>
        <taxon>Geodermatophilus</taxon>
    </lineage>
</organism>
<evidence type="ECO:0000313" key="3">
    <source>
        <dbReference type="EMBL" id="SDZ17538.1"/>
    </source>
</evidence>